<protein>
    <submittedName>
        <fullName evidence="1">Uncharacterized protein</fullName>
    </submittedName>
</protein>
<gene>
    <name evidence="1" type="ORF">F511_14460</name>
</gene>
<proteinExistence type="predicted"/>
<dbReference type="AlphaFoldDB" id="A0A2Z7AFV1"/>
<keyword evidence="2" id="KW-1185">Reference proteome</keyword>
<dbReference type="Proteomes" id="UP000250235">
    <property type="component" value="Unassembled WGS sequence"/>
</dbReference>
<sequence length="187" mass="21838">MVNSDPRQSTATQIWTANSQLKSGKVNSALTKPDTALATQIQIWLRRFSFGDADIALATQIQIWRRRFRFGDADSDLATQIQLWRCKCRFGDADSYLTAQIQIWRRRFRFGKGNFTREFQLHPSTVRSNRFRIPVKKFQQTYMYILLCSNGILHLLSVSPNTHPLLLPPDKNEEQVEEGEQELFWGW</sequence>
<accession>A0A2Z7AFV1</accession>
<dbReference type="EMBL" id="KV015641">
    <property type="protein sequence ID" value="KZV20478.1"/>
    <property type="molecule type" value="Genomic_DNA"/>
</dbReference>
<reference evidence="1 2" key="1">
    <citation type="journal article" date="2015" name="Proc. Natl. Acad. Sci. U.S.A.">
        <title>The resurrection genome of Boea hygrometrica: A blueprint for survival of dehydration.</title>
        <authorList>
            <person name="Xiao L."/>
            <person name="Yang G."/>
            <person name="Zhang L."/>
            <person name="Yang X."/>
            <person name="Zhao S."/>
            <person name="Ji Z."/>
            <person name="Zhou Q."/>
            <person name="Hu M."/>
            <person name="Wang Y."/>
            <person name="Chen M."/>
            <person name="Xu Y."/>
            <person name="Jin H."/>
            <person name="Xiao X."/>
            <person name="Hu G."/>
            <person name="Bao F."/>
            <person name="Hu Y."/>
            <person name="Wan P."/>
            <person name="Li L."/>
            <person name="Deng X."/>
            <person name="Kuang T."/>
            <person name="Xiang C."/>
            <person name="Zhu J.K."/>
            <person name="Oliver M.J."/>
            <person name="He Y."/>
        </authorList>
    </citation>
    <scope>NUCLEOTIDE SEQUENCE [LARGE SCALE GENOMIC DNA]</scope>
    <source>
        <strain evidence="2">cv. XS01</strain>
    </source>
</reference>
<name>A0A2Z7AFV1_9LAMI</name>
<evidence type="ECO:0000313" key="1">
    <source>
        <dbReference type="EMBL" id="KZV20478.1"/>
    </source>
</evidence>
<organism evidence="1 2">
    <name type="scientific">Dorcoceras hygrometricum</name>
    <dbReference type="NCBI Taxonomy" id="472368"/>
    <lineage>
        <taxon>Eukaryota</taxon>
        <taxon>Viridiplantae</taxon>
        <taxon>Streptophyta</taxon>
        <taxon>Embryophyta</taxon>
        <taxon>Tracheophyta</taxon>
        <taxon>Spermatophyta</taxon>
        <taxon>Magnoliopsida</taxon>
        <taxon>eudicotyledons</taxon>
        <taxon>Gunneridae</taxon>
        <taxon>Pentapetalae</taxon>
        <taxon>asterids</taxon>
        <taxon>lamiids</taxon>
        <taxon>Lamiales</taxon>
        <taxon>Gesneriaceae</taxon>
        <taxon>Didymocarpoideae</taxon>
        <taxon>Trichosporeae</taxon>
        <taxon>Loxocarpinae</taxon>
        <taxon>Dorcoceras</taxon>
    </lineage>
</organism>
<evidence type="ECO:0000313" key="2">
    <source>
        <dbReference type="Proteomes" id="UP000250235"/>
    </source>
</evidence>